<keyword evidence="4" id="KW-1185">Reference proteome</keyword>
<dbReference type="PANTHER" id="PTHR22872:SF10">
    <property type="entry name" value="ULTRAVIOLET-B RECEPTOR UVR8"/>
    <property type="match status" value="1"/>
</dbReference>
<dbReference type="Proteomes" id="UP000689195">
    <property type="component" value="Unassembled WGS sequence"/>
</dbReference>
<keyword evidence="1" id="KW-0677">Repeat</keyword>
<name>A0A8S1WI92_9CILI</name>
<protein>
    <submittedName>
        <fullName evidence="3">Uncharacterized protein</fullName>
    </submittedName>
</protein>
<dbReference type="PROSITE" id="PS50012">
    <property type="entry name" value="RCC1_3"/>
    <property type="match status" value="1"/>
</dbReference>
<dbReference type="InterPro" id="IPR000408">
    <property type="entry name" value="Reg_chr_condens"/>
</dbReference>
<dbReference type="PANTHER" id="PTHR22872">
    <property type="entry name" value="BTK-BINDING PROTEIN-RELATED"/>
    <property type="match status" value="1"/>
</dbReference>
<evidence type="ECO:0000313" key="3">
    <source>
        <dbReference type="EMBL" id="CAD8187899.1"/>
    </source>
</evidence>
<dbReference type="OrthoDB" id="10256179at2759"/>
<comment type="caution">
    <text evidence="3">The sequence shown here is derived from an EMBL/GenBank/DDBJ whole genome shotgun (WGS) entry which is preliminary data.</text>
</comment>
<reference evidence="3" key="1">
    <citation type="submission" date="2021-01" db="EMBL/GenBank/DDBJ databases">
        <authorList>
            <consortium name="Genoscope - CEA"/>
            <person name="William W."/>
        </authorList>
    </citation>
    <scope>NUCLEOTIDE SEQUENCE</scope>
</reference>
<accession>A0A8S1WI92</accession>
<dbReference type="Pfam" id="PF00415">
    <property type="entry name" value="RCC1"/>
    <property type="match status" value="1"/>
</dbReference>
<feature type="repeat" description="RCC1" evidence="2">
    <location>
        <begin position="235"/>
        <end position="289"/>
    </location>
</feature>
<organism evidence="3 4">
    <name type="scientific">Paramecium pentaurelia</name>
    <dbReference type="NCBI Taxonomy" id="43138"/>
    <lineage>
        <taxon>Eukaryota</taxon>
        <taxon>Sar</taxon>
        <taxon>Alveolata</taxon>
        <taxon>Ciliophora</taxon>
        <taxon>Intramacronucleata</taxon>
        <taxon>Oligohymenophorea</taxon>
        <taxon>Peniculida</taxon>
        <taxon>Parameciidae</taxon>
        <taxon>Paramecium</taxon>
    </lineage>
</organism>
<evidence type="ECO:0000256" key="2">
    <source>
        <dbReference type="PROSITE-ProRule" id="PRU00235"/>
    </source>
</evidence>
<dbReference type="InterPro" id="IPR051625">
    <property type="entry name" value="Signaling_Regulatory_Domain"/>
</dbReference>
<evidence type="ECO:0000256" key="1">
    <source>
        <dbReference type="ARBA" id="ARBA00022737"/>
    </source>
</evidence>
<sequence length="680" mass="79666">MILQIGNIKQVNIILLLNDIFLCYSIYQDYTQFSQAQILINQQPHPNMSNVFFIGRTDLVDFIPHGSVNQILVDATIIRLFGGFRSFFLFGNRDDVWVFGDNSHAQLGLGEVSEVQKKPQRLYCNYELLTCAETYTYAYNWEGLYYWGETNFGCSQYKGLCLDPKQLPQKGVSQLCAQNDRFYYIQHGDLYGSGFTHLLGVKTNVVSTSKPLLIMNKIVKISCSISHSLLLDENGYVFSWGNGKNGELGLQMAGYTFQTYCSTPTQIKQLERIQDIQCGNHYSLALNQQGIVYEWGNGLQTMTFEEALKIKEVQMPNQYSNIRKIHVAQSQAACVDQLGRLYQWNSKYPKPQLIKSGFRCEEFLCGDGIVLFIGNEQAYQVSEHFKQQVKEKVKKYKDYVELKNNKVRNVFYDENKRTKCLQELNQKVLEQQIKPIQPEDFLYSRLQRKQSLYVMQLKRRSTMMISELQTLGFQSEHKPRFSTIKFDLIKEQMKQGKLQLLKTDRDVKDNKNVQGSWEQFKLLSKNVNQTNQIKNRIPLHILNTKLQQAIEIDKVSDLILESERLNPLYIPLDNMAKIIKSQPQTQRESLHIQDTEQKEFIDDPDIMKYEYVKRIYNGYHEKLLMDNLMTKDQCFLPIKWKRLKDDTKLFQGRYNRMQQRLQREQRDAKKLTKITDLQHL</sequence>
<proteinExistence type="predicted"/>
<dbReference type="AlphaFoldDB" id="A0A8S1WI92"/>
<dbReference type="EMBL" id="CAJJDO010000090">
    <property type="protein sequence ID" value="CAD8187899.1"/>
    <property type="molecule type" value="Genomic_DNA"/>
</dbReference>
<gene>
    <name evidence="3" type="ORF">PPENT_87.1.T0900100</name>
</gene>
<evidence type="ECO:0000313" key="4">
    <source>
        <dbReference type="Proteomes" id="UP000689195"/>
    </source>
</evidence>